<evidence type="ECO:0000313" key="1">
    <source>
        <dbReference type="EMBL" id="PRY84423.1"/>
    </source>
</evidence>
<organism evidence="1 2">
    <name type="scientific">Donghicola tyrosinivorans</name>
    <dbReference type="NCBI Taxonomy" id="1652492"/>
    <lineage>
        <taxon>Bacteria</taxon>
        <taxon>Pseudomonadati</taxon>
        <taxon>Pseudomonadota</taxon>
        <taxon>Alphaproteobacteria</taxon>
        <taxon>Rhodobacterales</taxon>
        <taxon>Roseobacteraceae</taxon>
        <taxon>Donghicola</taxon>
    </lineage>
</organism>
<comment type="caution">
    <text evidence="1">The sequence shown here is derived from an EMBL/GenBank/DDBJ whole genome shotgun (WGS) entry which is preliminary data.</text>
</comment>
<name>A0A2T0WCJ2_9RHOB</name>
<protein>
    <recommendedName>
        <fullName evidence="3">Lipoprotein</fullName>
    </recommendedName>
</protein>
<dbReference type="PROSITE" id="PS51257">
    <property type="entry name" value="PROKAR_LIPOPROTEIN"/>
    <property type="match status" value="1"/>
</dbReference>
<keyword evidence="2" id="KW-1185">Reference proteome</keyword>
<accession>A0A2T0WCJ2</accession>
<gene>
    <name evidence="1" type="ORF">CLV74_12420</name>
</gene>
<evidence type="ECO:0008006" key="3">
    <source>
        <dbReference type="Google" id="ProtNLM"/>
    </source>
</evidence>
<sequence>MTPRVFVLGAMAVVSGCSATLSDCFRSPSALSTQGGDTVAALLPPGCEIVDGSSPGVAQLRCADGRTGFVLNTGN</sequence>
<dbReference type="AlphaFoldDB" id="A0A2T0WCJ2"/>
<dbReference type="Proteomes" id="UP000238392">
    <property type="component" value="Unassembled WGS sequence"/>
</dbReference>
<reference evidence="1 2" key="1">
    <citation type="submission" date="2018-03" db="EMBL/GenBank/DDBJ databases">
        <title>Genomic Encyclopedia of Archaeal and Bacterial Type Strains, Phase II (KMG-II): from individual species to whole genera.</title>
        <authorList>
            <person name="Goeker M."/>
        </authorList>
    </citation>
    <scope>NUCLEOTIDE SEQUENCE [LARGE SCALE GENOMIC DNA]</scope>
    <source>
        <strain evidence="1 2">DSM 100212</strain>
    </source>
</reference>
<dbReference type="EMBL" id="PVTQ01000024">
    <property type="protein sequence ID" value="PRY84423.1"/>
    <property type="molecule type" value="Genomic_DNA"/>
</dbReference>
<evidence type="ECO:0000313" key="2">
    <source>
        <dbReference type="Proteomes" id="UP000238392"/>
    </source>
</evidence>
<proteinExistence type="predicted"/>